<comment type="caution">
    <text evidence="1">The sequence shown here is derived from an EMBL/GenBank/DDBJ whole genome shotgun (WGS) entry which is preliminary data.</text>
</comment>
<evidence type="ECO:0000313" key="1">
    <source>
        <dbReference type="EMBL" id="TBH74456.1"/>
    </source>
</evidence>
<evidence type="ECO:0000313" key="2">
    <source>
        <dbReference type="Proteomes" id="UP000293583"/>
    </source>
</evidence>
<accession>A0A4Q9BEQ3</accession>
<dbReference type="OrthoDB" id="9939807at2"/>
<organism evidence="1 2">
    <name type="scientific">Aquirufa antheringensis</name>
    <dbReference type="NCBI Taxonomy" id="2516559"/>
    <lineage>
        <taxon>Bacteria</taxon>
        <taxon>Pseudomonadati</taxon>
        <taxon>Bacteroidota</taxon>
        <taxon>Cytophagia</taxon>
        <taxon>Cytophagales</taxon>
        <taxon>Flectobacillaceae</taxon>
        <taxon>Aquirufa</taxon>
    </lineage>
</organism>
<dbReference type="EMBL" id="SEWY01000002">
    <property type="protein sequence ID" value="TBH74456.1"/>
    <property type="molecule type" value="Genomic_DNA"/>
</dbReference>
<reference evidence="1 2" key="1">
    <citation type="submission" date="2019-02" db="EMBL/GenBank/DDBJ databases">
        <title>Genome of a new Bacteroidetes strain.</title>
        <authorList>
            <person name="Pitt A."/>
        </authorList>
    </citation>
    <scope>NUCLEOTIDE SEQUENCE [LARGE SCALE GENOMIC DNA]</scope>
    <source>
        <strain evidence="1 2">103A-SOEBACH</strain>
    </source>
</reference>
<name>A0A4Q9BEQ3_9BACT</name>
<dbReference type="Proteomes" id="UP000293583">
    <property type="component" value="Unassembled WGS sequence"/>
</dbReference>
<proteinExistence type="predicted"/>
<sequence length="162" mass="18202">MEGISVADLYKFDEIYWVPQDKSEAQLAESPAVEVASDTIAEVKPKVSTPWVVVGQIAETELARLKLIFSAPPLVLGPADWSVYTPSDEEPSFTEFLKETSAKRYIFIGQQPASWQGELPTTEIDTIESKLVYFFPRYISSLTDAEKTLKMAFWNALKEMKG</sequence>
<keyword evidence="2" id="KW-1185">Reference proteome</keyword>
<gene>
    <name evidence="1" type="ORF">EWU20_04750</name>
</gene>
<protein>
    <submittedName>
        <fullName evidence="1">Uncharacterized protein</fullName>
    </submittedName>
</protein>
<dbReference type="RefSeq" id="WP_130922913.1">
    <property type="nucleotide sequence ID" value="NZ_JAANOM010000001.1"/>
</dbReference>
<dbReference type="AlphaFoldDB" id="A0A4Q9BEQ3"/>